<accession>A0A9K3D6W4</accession>
<organism evidence="2 3">
    <name type="scientific">Kipferlia bialata</name>
    <dbReference type="NCBI Taxonomy" id="797122"/>
    <lineage>
        <taxon>Eukaryota</taxon>
        <taxon>Metamonada</taxon>
        <taxon>Carpediemonas-like organisms</taxon>
        <taxon>Kipferlia</taxon>
    </lineage>
</organism>
<feature type="transmembrane region" description="Helical" evidence="1">
    <location>
        <begin position="9"/>
        <end position="31"/>
    </location>
</feature>
<comment type="caution">
    <text evidence="2">The sequence shown here is derived from an EMBL/GenBank/DDBJ whole genome shotgun (WGS) entry which is preliminary data.</text>
</comment>
<dbReference type="SUPFAM" id="SSF103473">
    <property type="entry name" value="MFS general substrate transporter"/>
    <property type="match status" value="1"/>
</dbReference>
<proteinExistence type="predicted"/>
<sequence length="99" mass="10654">MAHKKAKNALLAAAFFMISVNSIMFFFPYIFEWVFQLDVGTTGLYMAITPVGMAVAAVLVAKVMEKVAAMPVMLGGMLGVTLAFAPITLALWPVHSLAM</sequence>
<feature type="transmembrane region" description="Helical" evidence="1">
    <location>
        <begin position="73"/>
        <end position="94"/>
    </location>
</feature>
<dbReference type="Gene3D" id="1.20.1250.20">
    <property type="entry name" value="MFS general substrate transporter like domains"/>
    <property type="match status" value="1"/>
</dbReference>
<evidence type="ECO:0008006" key="4">
    <source>
        <dbReference type="Google" id="ProtNLM"/>
    </source>
</evidence>
<reference evidence="2 3" key="1">
    <citation type="journal article" date="2018" name="PLoS ONE">
        <title>The draft genome of Kipferlia bialata reveals reductive genome evolution in fornicate parasites.</title>
        <authorList>
            <person name="Tanifuji G."/>
            <person name="Takabayashi S."/>
            <person name="Kume K."/>
            <person name="Takagi M."/>
            <person name="Nakayama T."/>
            <person name="Kamikawa R."/>
            <person name="Inagaki Y."/>
            <person name="Hashimoto T."/>
        </authorList>
    </citation>
    <scope>NUCLEOTIDE SEQUENCE [LARGE SCALE GENOMIC DNA]</scope>
    <source>
        <strain evidence="2">NY0173</strain>
    </source>
</reference>
<dbReference type="InterPro" id="IPR036259">
    <property type="entry name" value="MFS_trans_sf"/>
</dbReference>
<name>A0A9K3D6W4_9EUKA</name>
<keyword evidence="1" id="KW-0472">Membrane</keyword>
<evidence type="ECO:0000313" key="3">
    <source>
        <dbReference type="Proteomes" id="UP000265618"/>
    </source>
</evidence>
<dbReference type="Proteomes" id="UP000265618">
    <property type="component" value="Unassembled WGS sequence"/>
</dbReference>
<dbReference type="AlphaFoldDB" id="A0A9K3D6W4"/>
<evidence type="ECO:0000313" key="2">
    <source>
        <dbReference type="EMBL" id="GIQ90243.1"/>
    </source>
</evidence>
<protein>
    <recommendedName>
        <fullName evidence="4">MFS transporter</fullName>
    </recommendedName>
</protein>
<keyword evidence="1" id="KW-1133">Transmembrane helix</keyword>
<feature type="transmembrane region" description="Helical" evidence="1">
    <location>
        <begin position="43"/>
        <end position="61"/>
    </location>
</feature>
<keyword evidence="1" id="KW-0812">Transmembrane</keyword>
<evidence type="ECO:0000256" key="1">
    <source>
        <dbReference type="SAM" id="Phobius"/>
    </source>
</evidence>
<gene>
    <name evidence="2" type="ORF">KIPB_012966</name>
</gene>
<keyword evidence="3" id="KW-1185">Reference proteome</keyword>
<dbReference type="EMBL" id="BDIP01005944">
    <property type="protein sequence ID" value="GIQ90243.1"/>
    <property type="molecule type" value="Genomic_DNA"/>
</dbReference>